<dbReference type="OrthoDB" id="3364069at2759"/>
<dbReference type="STRING" id="670580.A0A1X6MNP4"/>
<feature type="transmembrane region" description="Helical" evidence="2">
    <location>
        <begin position="409"/>
        <end position="428"/>
    </location>
</feature>
<accession>A0A1X6MNP4</accession>
<dbReference type="AlphaFoldDB" id="A0A1X6MNP4"/>
<feature type="region of interest" description="Disordered" evidence="1">
    <location>
        <begin position="295"/>
        <end position="324"/>
    </location>
</feature>
<feature type="transmembrane region" description="Helical" evidence="2">
    <location>
        <begin position="121"/>
        <end position="146"/>
    </location>
</feature>
<dbReference type="GeneID" id="36326294"/>
<keyword evidence="2" id="KW-1133">Transmembrane helix</keyword>
<keyword evidence="4" id="KW-1185">Reference proteome</keyword>
<evidence type="ECO:0000313" key="4">
    <source>
        <dbReference type="Proteomes" id="UP000194127"/>
    </source>
</evidence>
<dbReference type="RefSeq" id="XP_024334831.1">
    <property type="nucleotide sequence ID" value="XM_024481344.1"/>
</dbReference>
<dbReference type="Proteomes" id="UP000194127">
    <property type="component" value="Unassembled WGS sequence"/>
</dbReference>
<feature type="transmembrane region" description="Helical" evidence="2">
    <location>
        <begin position="241"/>
        <end position="261"/>
    </location>
</feature>
<feature type="compositionally biased region" description="Basic and acidic residues" evidence="1">
    <location>
        <begin position="27"/>
        <end position="38"/>
    </location>
</feature>
<feature type="compositionally biased region" description="Polar residues" evidence="1">
    <location>
        <begin position="59"/>
        <end position="71"/>
    </location>
</feature>
<name>A0A1X6MNP4_9APHY</name>
<feature type="transmembrane region" description="Helical" evidence="2">
    <location>
        <begin position="166"/>
        <end position="191"/>
    </location>
</feature>
<organism evidence="3 4">
    <name type="scientific">Postia placenta MAD-698-R-SB12</name>
    <dbReference type="NCBI Taxonomy" id="670580"/>
    <lineage>
        <taxon>Eukaryota</taxon>
        <taxon>Fungi</taxon>
        <taxon>Dikarya</taxon>
        <taxon>Basidiomycota</taxon>
        <taxon>Agaricomycotina</taxon>
        <taxon>Agaricomycetes</taxon>
        <taxon>Polyporales</taxon>
        <taxon>Adustoporiaceae</taxon>
        <taxon>Rhodonia</taxon>
    </lineage>
</organism>
<evidence type="ECO:0000313" key="3">
    <source>
        <dbReference type="EMBL" id="OSX58037.1"/>
    </source>
</evidence>
<keyword evidence="2" id="KW-0812">Transmembrane</keyword>
<feature type="region of interest" description="Disordered" evidence="1">
    <location>
        <begin position="14"/>
        <end position="102"/>
    </location>
</feature>
<keyword evidence="2" id="KW-0472">Membrane</keyword>
<evidence type="ECO:0000256" key="2">
    <source>
        <dbReference type="SAM" id="Phobius"/>
    </source>
</evidence>
<evidence type="ECO:0000256" key="1">
    <source>
        <dbReference type="SAM" id="MobiDB-lite"/>
    </source>
</evidence>
<reference evidence="3 4" key="1">
    <citation type="submission" date="2017-04" db="EMBL/GenBank/DDBJ databases">
        <title>Genome Sequence of the Model Brown-Rot Fungus Postia placenta SB12.</title>
        <authorList>
            <consortium name="DOE Joint Genome Institute"/>
            <person name="Gaskell J."/>
            <person name="Kersten P."/>
            <person name="Larrondo L.F."/>
            <person name="Canessa P."/>
            <person name="Martinez D."/>
            <person name="Hibbett D."/>
            <person name="Schmoll M."/>
            <person name="Kubicek C.P."/>
            <person name="Martinez A.T."/>
            <person name="Yadav J."/>
            <person name="Master E."/>
            <person name="Magnuson J.K."/>
            <person name="James T."/>
            <person name="Yaver D."/>
            <person name="Berka R."/>
            <person name="Labutti K."/>
            <person name="Lipzen A."/>
            <person name="Aerts A."/>
            <person name="Barry K."/>
            <person name="Henrissat B."/>
            <person name="Blanchette R."/>
            <person name="Grigoriev I."/>
            <person name="Cullen D."/>
        </authorList>
    </citation>
    <scope>NUCLEOTIDE SEQUENCE [LARGE SCALE GENOMIC DNA]</scope>
    <source>
        <strain evidence="3 4">MAD-698-R-SB12</strain>
    </source>
</reference>
<feature type="compositionally biased region" description="Basic and acidic residues" evidence="1">
    <location>
        <begin position="72"/>
        <end position="87"/>
    </location>
</feature>
<sequence length="463" mass="51465">MGVGTVINAAVASFSRSGKGKLPQPDDVSHIPEMDRRPLLTLSVPTTASETVPGGQGYGSTSALGRSSARSSPERYRRESLLGRVPEEDASGEEQQSPEADEIELDLEERGYYLGSYKRTVALYTLVPLSSLLVFIFLAALPLVWHSRHEEPPPYPRYFYAPIPELLVSAALWCLSYLLRFPLFALCSAIIPNAVSQVVCFNALYVLLSQTARLAALPLLHVRHEMQYPLPTWRDPAFHRVWWVALGWALADVSVGIAQGYEQLALYRDVMVPQEKVRDAVAQWQNTNRSSGWMPEHVLPEDTLPMSPRRENSENGTASNGRPRNVEGAIKLAVDKDLDQLVNLKEREELEEIYGVPPIRIPVFVSCLQRIDAFVLTLGMTLILAASYLRSRIAFPDGDLPTIYSNRAFAVTFPLIVLFHLFLCLLHTPPVLRRVGVHTTAYVGFLFGLGSVFTGLGLWGALQ</sequence>
<feature type="transmembrane region" description="Helical" evidence="2">
    <location>
        <begin position="440"/>
        <end position="462"/>
    </location>
</feature>
<dbReference type="EMBL" id="KZ110606">
    <property type="protein sequence ID" value="OSX58037.1"/>
    <property type="molecule type" value="Genomic_DNA"/>
</dbReference>
<gene>
    <name evidence="3" type="ORF">POSPLADRAFT_1061123</name>
</gene>
<proteinExistence type="predicted"/>
<protein>
    <submittedName>
        <fullName evidence="3">Uncharacterized protein</fullName>
    </submittedName>
</protein>
<feature type="transmembrane region" description="Helical" evidence="2">
    <location>
        <begin position="371"/>
        <end position="389"/>
    </location>
</feature>